<dbReference type="EMBL" id="CADIJZ010000028">
    <property type="protein sequence ID" value="CAB3732479.1"/>
    <property type="molecule type" value="Genomic_DNA"/>
</dbReference>
<organism evidence="2 3">
    <name type="scientific">Paraburkholderia rhynchosiae</name>
    <dbReference type="NCBI Taxonomy" id="487049"/>
    <lineage>
        <taxon>Bacteria</taxon>
        <taxon>Pseudomonadati</taxon>
        <taxon>Pseudomonadota</taxon>
        <taxon>Betaproteobacteria</taxon>
        <taxon>Burkholderiales</taxon>
        <taxon>Burkholderiaceae</taxon>
        <taxon>Paraburkholderia</taxon>
    </lineage>
</organism>
<protein>
    <submittedName>
        <fullName evidence="2">Uncharacterized protein</fullName>
    </submittedName>
</protein>
<dbReference type="Proteomes" id="UP000494205">
    <property type="component" value="Unassembled WGS sequence"/>
</dbReference>
<dbReference type="AlphaFoldDB" id="A0A6J5CBK4"/>
<accession>A0A6J5CBK4</accession>
<evidence type="ECO:0000313" key="3">
    <source>
        <dbReference type="Proteomes" id="UP000494205"/>
    </source>
</evidence>
<name>A0A6J5CBK4_9BURK</name>
<keyword evidence="1" id="KW-0732">Signal</keyword>
<feature type="signal peptide" evidence="1">
    <location>
        <begin position="1"/>
        <end position="23"/>
    </location>
</feature>
<sequence>MIRYLACASVVASAVLPPVPAIAGNQVIAQIAMLEFRGPETVPAESVFRPHNVGNFALDSRPYRSPSVINGPSYFSALRRYNRRHLEVPQRLQGHGFGTGWSGKPR</sequence>
<evidence type="ECO:0000256" key="1">
    <source>
        <dbReference type="SAM" id="SignalP"/>
    </source>
</evidence>
<reference evidence="2 3" key="1">
    <citation type="submission" date="2020-04" db="EMBL/GenBank/DDBJ databases">
        <authorList>
            <person name="De Canck E."/>
        </authorList>
    </citation>
    <scope>NUCLEOTIDE SEQUENCE [LARGE SCALE GENOMIC DNA]</scope>
    <source>
        <strain evidence="2 3">LMG 27174</strain>
    </source>
</reference>
<evidence type="ECO:0000313" key="2">
    <source>
        <dbReference type="EMBL" id="CAB3732479.1"/>
    </source>
</evidence>
<gene>
    <name evidence="2" type="ORF">LMG27174_05936</name>
</gene>
<feature type="chain" id="PRO_5026659411" evidence="1">
    <location>
        <begin position="24"/>
        <end position="106"/>
    </location>
</feature>
<proteinExistence type="predicted"/>